<evidence type="ECO:0000256" key="1">
    <source>
        <dbReference type="SAM" id="Phobius"/>
    </source>
</evidence>
<accession>A0A645EH18</accession>
<feature type="transmembrane region" description="Helical" evidence="1">
    <location>
        <begin position="50"/>
        <end position="68"/>
    </location>
</feature>
<dbReference type="AlphaFoldDB" id="A0A645EH18"/>
<keyword evidence="1" id="KW-0472">Membrane</keyword>
<name>A0A645EH18_9ZZZZ</name>
<keyword evidence="1" id="KW-1133">Transmembrane helix</keyword>
<dbReference type="EMBL" id="VSSQ01046607">
    <property type="protein sequence ID" value="MPN00572.1"/>
    <property type="molecule type" value="Genomic_DNA"/>
</dbReference>
<reference evidence="2" key="1">
    <citation type="submission" date="2019-08" db="EMBL/GenBank/DDBJ databases">
        <authorList>
            <person name="Kucharzyk K."/>
            <person name="Murdoch R.W."/>
            <person name="Higgins S."/>
            <person name="Loffler F."/>
        </authorList>
    </citation>
    <scope>NUCLEOTIDE SEQUENCE</scope>
</reference>
<organism evidence="2">
    <name type="scientific">bioreactor metagenome</name>
    <dbReference type="NCBI Taxonomy" id="1076179"/>
    <lineage>
        <taxon>unclassified sequences</taxon>
        <taxon>metagenomes</taxon>
        <taxon>ecological metagenomes</taxon>
    </lineage>
</organism>
<comment type="caution">
    <text evidence="2">The sequence shown here is derived from an EMBL/GenBank/DDBJ whole genome shotgun (WGS) entry which is preliminary data.</text>
</comment>
<dbReference type="PANTHER" id="PTHR43568">
    <property type="entry name" value="P PROTEIN"/>
    <property type="match status" value="1"/>
</dbReference>
<dbReference type="InterPro" id="IPR051475">
    <property type="entry name" value="Diverse_Ion_Transporter"/>
</dbReference>
<proteinExistence type="predicted"/>
<gene>
    <name evidence="2" type="ORF">SDC9_147768</name>
</gene>
<dbReference type="PANTHER" id="PTHR43568:SF1">
    <property type="entry name" value="P PROTEIN"/>
    <property type="match status" value="1"/>
</dbReference>
<keyword evidence="1" id="KW-0812">Transmembrane</keyword>
<evidence type="ECO:0000313" key="2">
    <source>
        <dbReference type="EMBL" id="MPN00572.1"/>
    </source>
</evidence>
<sequence length="74" mass="7969">MPSEPLFWALALGACLGGNGSFLGAAANVVVADVANRFGYPITFKAFMKTGMLSVFIAMILCSIYLVIRYRAFL</sequence>
<protein>
    <submittedName>
        <fullName evidence="2">Putative transporter</fullName>
    </submittedName>
</protein>